<name>A0A9D4QQF1_DREPO</name>
<reference evidence="1" key="1">
    <citation type="journal article" date="2019" name="bioRxiv">
        <title>The Genome of the Zebra Mussel, Dreissena polymorpha: A Resource for Invasive Species Research.</title>
        <authorList>
            <person name="McCartney M.A."/>
            <person name="Auch B."/>
            <person name="Kono T."/>
            <person name="Mallez S."/>
            <person name="Zhang Y."/>
            <person name="Obille A."/>
            <person name="Becker A."/>
            <person name="Abrahante J.E."/>
            <person name="Garbe J."/>
            <person name="Badalamenti J.P."/>
            <person name="Herman A."/>
            <person name="Mangelson H."/>
            <person name="Liachko I."/>
            <person name="Sullivan S."/>
            <person name="Sone E.D."/>
            <person name="Koren S."/>
            <person name="Silverstein K.A.T."/>
            <person name="Beckman K.B."/>
            <person name="Gohl D.M."/>
        </authorList>
    </citation>
    <scope>NUCLEOTIDE SEQUENCE</scope>
    <source>
        <strain evidence="1">Duluth1</strain>
        <tissue evidence="1">Whole animal</tissue>
    </source>
</reference>
<keyword evidence="2" id="KW-1185">Reference proteome</keyword>
<organism evidence="1 2">
    <name type="scientific">Dreissena polymorpha</name>
    <name type="common">Zebra mussel</name>
    <name type="synonym">Mytilus polymorpha</name>
    <dbReference type="NCBI Taxonomy" id="45954"/>
    <lineage>
        <taxon>Eukaryota</taxon>
        <taxon>Metazoa</taxon>
        <taxon>Spiralia</taxon>
        <taxon>Lophotrochozoa</taxon>
        <taxon>Mollusca</taxon>
        <taxon>Bivalvia</taxon>
        <taxon>Autobranchia</taxon>
        <taxon>Heteroconchia</taxon>
        <taxon>Euheterodonta</taxon>
        <taxon>Imparidentia</taxon>
        <taxon>Neoheterodontei</taxon>
        <taxon>Myida</taxon>
        <taxon>Dreissenoidea</taxon>
        <taxon>Dreissenidae</taxon>
        <taxon>Dreissena</taxon>
    </lineage>
</organism>
<protein>
    <submittedName>
        <fullName evidence="1">Uncharacterized protein</fullName>
    </submittedName>
</protein>
<accession>A0A9D4QQF1</accession>
<sequence length="54" mass="5927">MLVPSYIGLPVPWIHQLSGEESSDARATQALHTFLPRLVPWRDQTNTGGSNHGS</sequence>
<gene>
    <name evidence="1" type="ORF">DPMN_113011</name>
</gene>
<dbReference type="Proteomes" id="UP000828390">
    <property type="component" value="Unassembled WGS sequence"/>
</dbReference>
<comment type="caution">
    <text evidence="1">The sequence shown here is derived from an EMBL/GenBank/DDBJ whole genome shotgun (WGS) entry which is preliminary data.</text>
</comment>
<evidence type="ECO:0000313" key="1">
    <source>
        <dbReference type="EMBL" id="KAH3839579.1"/>
    </source>
</evidence>
<reference evidence="1" key="2">
    <citation type="submission" date="2020-11" db="EMBL/GenBank/DDBJ databases">
        <authorList>
            <person name="McCartney M.A."/>
            <person name="Auch B."/>
            <person name="Kono T."/>
            <person name="Mallez S."/>
            <person name="Becker A."/>
            <person name="Gohl D.M."/>
            <person name="Silverstein K.A.T."/>
            <person name="Koren S."/>
            <person name="Bechman K.B."/>
            <person name="Herman A."/>
            <person name="Abrahante J.E."/>
            <person name="Garbe J."/>
        </authorList>
    </citation>
    <scope>NUCLEOTIDE SEQUENCE</scope>
    <source>
        <strain evidence="1">Duluth1</strain>
        <tissue evidence="1">Whole animal</tissue>
    </source>
</reference>
<dbReference type="EMBL" id="JAIWYP010000004">
    <property type="protein sequence ID" value="KAH3839579.1"/>
    <property type="molecule type" value="Genomic_DNA"/>
</dbReference>
<dbReference type="AlphaFoldDB" id="A0A9D4QQF1"/>
<evidence type="ECO:0000313" key="2">
    <source>
        <dbReference type="Proteomes" id="UP000828390"/>
    </source>
</evidence>
<proteinExistence type="predicted"/>